<evidence type="ECO:0000259" key="5">
    <source>
        <dbReference type="SMART" id="SM00849"/>
    </source>
</evidence>
<dbReference type="Pfam" id="PF00753">
    <property type="entry name" value="Lactamase_B"/>
    <property type="match status" value="1"/>
</dbReference>
<evidence type="ECO:0000256" key="4">
    <source>
        <dbReference type="ARBA" id="ARBA00022833"/>
    </source>
</evidence>
<accession>A0A369AYN4</accession>
<keyword evidence="7" id="KW-1185">Reference proteome</keyword>
<dbReference type="InterPro" id="IPR051013">
    <property type="entry name" value="MBL_superfamily_lactonases"/>
</dbReference>
<feature type="domain" description="Metallo-beta-lactamase" evidence="5">
    <location>
        <begin position="50"/>
        <end position="258"/>
    </location>
</feature>
<name>A0A369AYN4_9ENTE</name>
<evidence type="ECO:0000256" key="3">
    <source>
        <dbReference type="ARBA" id="ARBA00022801"/>
    </source>
</evidence>
<dbReference type="Proteomes" id="UP000288197">
    <property type="component" value="Unassembled WGS sequence"/>
</dbReference>
<dbReference type="Gene3D" id="3.60.15.10">
    <property type="entry name" value="Ribonuclease Z/Hydroxyacylglutathione hydrolase-like"/>
    <property type="match status" value="1"/>
</dbReference>
<dbReference type="AlphaFoldDB" id="A0A369AYN4"/>
<dbReference type="GO" id="GO:0046872">
    <property type="term" value="F:metal ion binding"/>
    <property type="evidence" value="ECO:0007669"/>
    <property type="project" value="UniProtKB-KW"/>
</dbReference>
<dbReference type="SUPFAM" id="SSF56281">
    <property type="entry name" value="Metallo-hydrolase/oxidoreductase"/>
    <property type="match status" value="1"/>
</dbReference>
<dbReference type="PANTHER" id="PTHR42978:SF6">
    <property type="entry name" value="QUORUM-QUENCHING LACTONASE YTNP-RELATED"/>
    <property type="match status" value="1"/>
</dbReference>
<dbReference type="SMART" id="SM00849">
    <property type="entry name" value="Lactamase_B"/>
    <property type="match status" value="1"/>
</dbReference>
<keyword evidence="2" id="KW-0479">Metal-binding</keyword>
<dbReference type="GO" id="GO:0016787">
    <property type="term" value="F:hydrolase activity"/>
    <property type="evidence" value="ECO:0007669"/>
    <property type="project" value="UniProtKB-KW"/>
</dbReference>
<gene>
    <name evidence="6" type="ORF">CBF32_07825</name>
</gene>
<dbReference type="GeneID" id="63146564"/>
<dbReference type="OrthoDB" id="9802897at2"/>
<proteinExistence type="inferred from homology"/>
<dbReference type="CDD" id="cd07728">
    <property type="entry name" value="YtnP-like_MBL-fold"/>
    <property type="match status" value="1"/>
</dbReference>
<sequence>MDTFQFKEMRLTWLEGGTTRLDGGAMFGVVPKPVWQRKYPFNEKNQIELPTDPILIQYQGMNFLVDAGIGNNKLSEKEKMIFGVERESEIVESLAELGLTTDDINGVLMTHMHFDHATGLTVPSENGEFESVFKKATIYVQEIEWDEMRHPNIRSKSTYWARNWEAIESQVKTFTDQIEILPCIRMVHTGGHSEGHSVILLEQDGEVMVHMADLMPTHAHQNPLWVLAYDDYPMTSIFKKDELLKKGYENNYTFFFYHDAFYRVIQWDKEGKEKVKVLERGREPYINLK</sequence>
<reference evidence="6 7" key="1">
    <citation type="submission" date="2017-05" db="EMBL/GenBank/DDBJ databases">
        <title>Vagococcus spp. assemblies.</title>
        <authorList>
            <person name="Gulvik C.A."/>
        </authorList>
    </citation>
    <scope>NUCLEOTIDE SEQUENCE [LARGE SCALE GENOMIC DNA]</scope>
    <source>
        <strain evidence="6 7">NCFB 2497</strain>
    </source>
</reference>
<keyword evidence="4" id="KW-0862">Zinc</keyword>
<evidence type="ECO:0000256" key="2">
    <source>
        <dbReference type="ARBA" id="ARBA00022723"/>
    </source>
</evidence>
<dbReference type="EMBL" id="NGJX01000006">
    <property type="protein sequence ID" value="RSU01886.1"/>
    <property type="molecule type" value="Genomic_DNA"/>
</dbReference>
<dbReference type="InterPro" id="IPR001279">
    <property type="entry name" value="Metallo-B-lactamas"/>
</dbReference>
<protein>
    <recommendedName>
        <fullName evidence="5">Metallo-beta-lactamase domain-containing protein</fullName>
    </recommendedName>
</protein>
<dbReference type="PANTHER" id="PTHR42978">
    <property type="entry name" value="QUORUM-QUENCHING LACTONASE YTNP-RELATED-RELATED"/>
    <property type="match status" value="1"/>
</dbReference>
<evidence type="ECO:0000313" key="7">
    <source>
        <dbReference type="Proteomes" id="UP000288197"/>
    </source>
</evidence>
<organism evidence="6 7">
    <name type="scientific">Vagococcus fluvialis</name>
    <dbReference type="NCBI Taxonomy" id="2738"/>
    <lineage>
        <taxon>Bacteria</taxon>
        <taxon>Bacillati</taxon>
        <taxon>Bacillota</taxon>
        <taxon>Bacilli</taxon>
        <taxon>Lactobacillales</taxon>
        <taxon>Enterococcaceae</taxon>
        <taxon>Vagococcus</taxon>
    </lineage>
</organism>
<dbReference type="InterPro" id="IPR036866">
    <property type="entry name" value="RibonucZ/Hydroxyglut_hydro"/>
</dbReference>
<evidence type="ECO:0000313" key="6">
    <source>
        <dbReference type="EMBL" id="RSU01886.1"/>
    </source>
</evidence>
<evidence type="ECO:0000256" key="1">
    <source>
        <dbReference type="ARBA" id="ARBA00007749"/>
    </source>
</evidence>
<keyword evidence="3" id="KW-0378">Hydrolase</keyword>
<comment type="similarity">
    <text evidence="1">Belongs to the metallo-beta-lactamase superfamily.</text>
</comment>
<dbReference type="RefSeq" id="WP_086342459.1">
    <property type="nucleotide sequence ID" value="NZ_CP081459.1"/>
</dbReference>
<comment type="caution">
    <text evidence="6">The sequence shown here is derived from an EMBL/GenBank/DDBJ whole genome shotgun (WGS) entry which is preliminary data.</text>
</comment>